<evidence type="ECO:0000256" key="1">
    <source>
        <dbReference type="SAM" id="MobiDB-lite"/>
    </source>
</evidence>
<feature type="region of interest" description="Disordered" evidence="1">
    <location>
        <begin position="87"/>
        <end position="109"/>
    </location>
</feature>
<proteinExistence type="predicted"/>
<feature type="compositionally biased region" description="Basic residues" evidence="1">
    <location>
        <begin position="57"/>
        <end position="67"/>
    </location>
</feature>
<sequence>MVAAVFRCDPCRTLAGRLPLHPRLPPHPHRARPPQQPRRPPAGRLPRVRLLAPARRGPPRHRRPRRTQIRFRGTEYLLSREAAMDEQAEGLAEAGCRRKDLRKDLQSTR</sequence>
<feature type="compositionally biased region" description="Basic and acidic residues" evidence="1">
    <location>
        <begin position="95"/>
        <end position="109"/>
    </location>
</feature>
<reference evidence="2" key="2">
    <citation type="journal article" date="2015" name="Data Brief">
        <title>Shoot transcriptome of the giant reed, Arundo donax.</title>
        <authorList>
            <person name="Barrero R.A."/>
            <person name="Guerrero F.D."/>
            <person name="Moolhuijzen P."/>
            <person name="Goolsby J.A."/>
            <person name="Tidwell J."/>
            <person name="Bellgard S.E."/>
            <person name="Bellgard M.I."/>
        </authorList>
    </citation>
    <scope>NUCLEOTIDE SEQUENCE</scope>
    <source>
        <tissue evidence="2">Shoot tissue taken approximately 20 cm above the soil surface</tissue>
    </source>
</reference>
<organism evidence="2">
    <name type="scientific">Arundo donax</name>
    <name type="common">Giant reed</name>
    <name type="synonym">Donax arundinaceus</name>
    <dbReference type="NCBI Taxonomy" id="35708"/>
    <lineage>
        <taxon>Eukaryota</taxon>
        <taxon>Viridiplantae</taxon>
        <taxon>Streptophyta</taxon>
        <taxon>Embryophyta</taxon>
        <taxon>Tracheophyta</taxon>
        <taxon>Spermatophyta</taxon>
        <taxon>Magnoliopsida</taxon>
        <taxon>Liliopsida</taxon>
        <taxon>Poales</taxon>
        <taxon>Poaceae</taxon>
        <taxon>PACMAD clade</taxon>
        <taxon>Arundinoideae</taxon>
        <taxon>Arundineae</taxon>
        <taxon>Arundo</taxon>
    </lineage>
</organism>
<feature type="compositionally biased region" description="Low complexity" evidence="1">
    <location>
        <begin position="42"/>
        <end position="55"/>
    </location>
</feature>
<protein>
    <submittedName>
        <fullName evidence="2">Uncharacterized protein</fullName>
    </submittedName>
</protein>
<feature type="region of interest" description="Disordered" evidence="1">
    <location>
        <begin position="16"/>
        <end position="67"/>
    </location>
</feature>
<name>A0A0A9DXS1_ARUDO</name>
<accession>A0A0A9DXS1</accession>
<dbReference type="EMBL" id="GBRH01204521">
    <property type="protein sequence ID" value="JAD93374.1"/>
    <property type="molecule type" value="Transcribed_RNA"/>
</dbReference>
<dbReference type="AlphaFoldDB" id="A0A0A9DXS1"/>
<reference evidence="2" key="1">
    <citation type="submission" date="2014-09" db="EMBL/GenBank/DDBJ databases">
        <authorList>
            <person name="Magalhaes I.L.F."/>
            <person name="Oliveira U."/>
            <person name="Santos F.R."/>
            <person name="Vidigal T.H.D.A."/>
            <person name="Brescovit A.D."/>
            <person name="Santos A.J."/>
        </authorList>
    </citation>
    <scope>NUCLEOTIDE SEQUENCE</scope>
    <source>
        <tissue evidence="2">Shoot tissue taken approximately 20 cm above the soil surface</tissue>
    </source>
</reference>
<evidence type="ECO:0000313" key="2">
    <source>
        <dbReference type="EMBL" id="JAD93374.1"/>
    </source>
</evidence>